<protein>
    <submittedName>
        <fullName evidence="1">ATP-binding protein</fullName>
    </submittedName>
</protein>
<comment type="caution">
    <text evidence="1">The sequence shown here is derived from an EMBL/GenBank/DDBJ whole genome shotgun (WGS) entry which is preliminary data.</text>
</comment>
<keyword evidence="2" id="KW-1185">Reference proteome</keyword>
<gene>
    <name evidence="1" type="ORF">WKI67_42125</name>
</gene>
<organism evidence="1 2">
    <name type="scientific">Streptomyces achmelvichensis</name>
    <dbReference type="NCBI Taxonomy" id="3134111"/>
    <lineage>
        <taxon>Bacteria</taxon>
        <taxon>Bacillati</taxon>
        <taxon>Actinomycetota</taxon>
        <taxon>Actinomycetes</taxon>
        <taxon>Kitasatosporales</taxon>
        <taxon>Streptomycetaceae</taxon>
        <taxon>Streptomyces</taxon>
    </lineage>
</organism>
<proteinExistence type="predicted"/>
<accession>A0ACC6Q8B1</accession>
<evidence type="ECO:0000313" key="1">
    <source>
        <dbReference type="EMBL" id="MEJ8639914.1"/>
    </source>
</evidence>
<sequence length="465" mass="49945">MGVGWLLDRLDVLPTAVGVVAAGAASGGLLWWTAAHTFRARKTVVRGEETRAERDAALRALNDVGAAVEEGLHGVRSAAEQAAKGAAHTNFRLPVARPRTGEACDDVVNLVEQAFEESLQAVMAVATQRHRTLNAQAELAEVFKSIAPSLQSLVNRSIAMISEVERNIEDPELMAELFRVDHLLTQIRRAAESLAVLGGNTPSRDSAPVLVVTAVRRAVAEIPEYPRVRVGPTQQTAALPGYVSPNVVHLLAALMENATDFSRDKVEVFIHQAGEGIAVEVLDRGTGMSQQKREALNRLLAAPEAEDLRARLREGKIGLLVAALLAKRHKITIRLGPNIVGGTQAVVVIPAALLVSPDVENANGHFWQSARSSSPSSPFRQSPSAPRPQELPRRARPELAVGARPATPLIQNGSRPPLPRRGQADTRVPPLPRQAPVGRATSDLMEKFQSRRPSEGAHLPQPPGI</sequence>
<dbReference type="EMBL" id="JBBKAJ010000032">
    <property type="protein sequence ID" value="MEJ8639914.1"/>
    <property type="molecule type" value="Genomic_DNA"/>
</dbReference>
<reference evidence="1" key="1">
    <citation type="submission" date="2024-03" db="EMBL/GenBank/DDBJ databases">
        <title>Novel Streptomyces species of biotechnological and ecological value are a feature of Machair soil.</title>
        <authorList>
            <person name="Prole J.R."/>
            <person name="Goodfellow M."/>
            <person name="Allenby N."/>
            <person name="Ward A.C."/>
        </authorList>
    </citation>
    <scope>NUCLEOTIDE SEQUENCE</scope>
    <source>
        <strain evidence="1">MS2.AVA.5</strain>
    </source>
</reference>
<keyword evidence="1" id="KW-0067">ATP-binding</keyword>
<dbReference type="Proteomes" id="UP001377168">
    <property type="component" value="Unassembled WGS sequence"/>
</dbReference>
<name>A0ACC6Q8B1_9ACTN</name>
<evidence type="ECO:0000313" key="2">
    <source>
        <dbReference type="Proteomes" id="UP001377168"/>
    </source>
</evidence>
<keyword evidence="1" id="KW-0547">Nucleotide-binding</keyword>